<evidence type="ECO:0000313" key="2">
    <source>
        <dbReference type="Proteomes" id="UP001595897"/>
    </source>
</evidence>
<dbReference type="EMBL" id="JBHSGU010000005">
    <property type="protein sequence ID" value="MFC4701033.1"/>
    <property type="molecule type" value="Genomic_DNA"/>
</dbReference>
<sequence length="403" mass="45692">MRIVVLDPGFEDISSHHANVNRELCESASAKQTKVLILASKRLSHIADIDLLSANTSAWFETPCYTNKLKALTPEKEEQLANQFCRELQAAYRAKHITNSDSLLIHSCFSFHILGIAKWLLHAQNSFAGKILICGMFYPGKQFVGNADQLQYFHWYVRYRLAFALLKNAIAETSADVKLATSCQDYIDAFTACSNMQFMLHPAITYTRPTPRVKQVRKRVILYIGTLKFDKGIDFLMQCLPDLLSKHPEIDVFIQFNEESPSASTFSHHGNTLRDLVNKHANLKVHWEPLSQSEYEQQFALSDALVLLYDQAEYKHKTSGLLWDTLRYPHMSLICSDGIWASNEYIKAGGEPILFGYNNGEAFIAGIDTWAKMPQTQAKLNTYGKELTSSFASWCCQLILPNS</sequence>
<comment type="caution">
    <text evidence="1">The sequence shown here is derived from an EMBL/GenBank/DDBJ whole genome shotgun (WGS) entry which is preliminary data.</text>
</comment>
<dbReference type="RefSeq" id="WP_382409116.1">
    <property type="nucleotide sequence ID" value="NZ_JBHSGU010000005.1"/>
</dbReference>
<dbReference type="SUPFAM" id="SSF53756">
    <property type="entry name" value="UDP-Glycosyltransferase/glycogen phosphorylase"/>
    <property type="match status" value="1"/>
</dbReference>
<accession>A0ABV9M083</accession>
<name>A0ABV9M083_9ALTE</name>
<reference evidence="2" key="1">
    <citation type="journal article" date="2019" name="Int. J. Syst. Evol. Microbiol.">
        <title>The Global Catalogue of Microorganisms (GCM) 10K type strain sequencing project: providing services to taxonomists for standard genome sequencing and annotation.</title>
        <authorList>
            <consortium name="The Broad Institute Genomics Platform"/>
            <consortium name="The Broad Institute Genome Sequencing Center for Infectious Disease"/>
            <person name="Wu L."/>
            <person name="Ma J."/>
        </authorList>
    </citation>
    <scope>NUCLEOTIDE SEQUENCE [LARGE SCALE GENOMIC DNA]</scope>
    <source>
        <strain evidence="2">KACC 12507</strain>
    </source>
</reference>
<proteinExistence type="predicted"/>
<evidence type="ECO:0000313" key="1">
    <source>
        <dbReference type="EMBL" id="MFC4701033.1"/>
    </source>
</evidence>
<gene>
    <name evidence="1" type="ORF">ACFO4O_12745</name>
</gene>
<organism evidence="1 2">
    <name type="scientific">Glaciecola siphonariae</name>
    <dbReference type="NCBI Taxonomy" id="521012"/>
    <lineage>
        <taxon>Bacteria</taxon>
        <taxon>Pseudomonadati</taxon>
        <taxon>Pseudomonadota</taxon>
        <taxon>Gammaproteobacteria</taxon>
        <taxon>Alteromonadales</taxon>
        <taxon>Alteromonadaceae</taxon>
        <taxon>Glaciecola</taxon>
    </lineage>
</organism>
<keyword evidence="2" id="KW-1185">Reference proteome</keyword>
<dbReference type="Proteomes" id="UP001595897">
    <property type="component" value="Unassembled WGS sequence"/>
</dbReference>
<dbReference type="Gene3D" id="3.40.50.2000">
    <property type="entry name" value="Glycogen Phosphorylase B"/>
    <property type="match status" value="1"/>
</dbReference>
<protein>
    <submittedName>
        <fullName evidence="1">Uncharacterized protein</fullName>
    </submittedName>
</protein>